<comment type="caution">
    <text evidence="1">The sequence shown here is derived from an EMBL/GenBank/DDBJ whole genome shotgun (WGS) entry which is preliminary data.</text>
</comment>
<dbReference type="InterPro" id="IPR001611">
    <property type="entry name" value="Leu-rich_rpt"/>
</dbReference>
<dbReference type="PANTHER" id="PTHR48007:SF9">
    <property type="entry name" value="PROTEIN KINASE DOMAIN-CONTAINING PROTEIN"/>
    <property type="match status" value="1"/>
</dbReference>
<keyword evidence="2" id="KW-1185">Reference proteome</keyword>
<organism evidence="1 2">
    <name type="scientific">Pisum sativum</name>
    <name type="common">Garden pea</name>
    <name type="synonym">Lathyrus oleraceus</name>
    <dbReference type="NCBI Taxonomy" id="3888"/>
    <lineage>
        <taxon>Eukaryota</taxon>
        <taxon>Viridiplantae</taxon>
        <taxon>Streptophyta</taxon>
        <taxon>Embryophyta</taxon>
        <taxon>Tracheophyta</taxon>
        <taxon>Spermatophyta</taxon>
        <taxon>Magnoliopsida</taxon>
        <taxon>eudicotyledons</taxon>
        <taxon>Gunneridae</taxon>
        <taxon>Pentapetalae</taxon>
        <taxon>rosids</taxon>
        <taxon>fabids</taxon>
        <taxon>Fabales</taxon>
        <taxon>Fabaceae</taxon>
        <taxon>Papilionoideae</taxon>
        <taxon>50 kb inversion clade</taxon>
        <taxon>NPAAA clade</taxon>
        <taxon>Hologalegina</taxon>
        <taxon>IRL clade</taxon>
        <taxon>Fabeae</taxon>
        <taxon>Lathyrus</taxon>
    </lineage>
</organism>
<reference evidence="1 2" key="1">
    <citation type="journal article" date="2022" name="Nat. Genet.">
        <title>Improved pea reference genome and pan-genome highlight genomic features and evolutionary characteristics.</title>
        <authorList>
            <person name="Yang T."/>
            <person name="Liu R."/>
            <person name="Luo Y."/>
            <person name="Hu S."/>
            <person name="Wang D."/>
            <person name="Wang C."/>
            <person name="Pandey M.K."/>
            <person name="Ge S."/>
            <person name="Xu Q."/>
            <person name="Li N."/>
            <person name="Li G."/>
            <person name="Huang Y."/>
            <person name="Saxena R.K."/>
            <person name="Ji Y."/>
            <person name="Li M."/>
            <person name="Yan X."/>
            <person name="He Y."/>
            <person name="Liu Y."/>
            <person name="Wang X."/>
            <person name="Xiang C."/>
            <person name="Varshney R.K."/>
            <person name="Ding H."/>
            <person name="Gao S."/>
            <person name="Zong X."/>
        </authorList>
    </citation>
    <scope>NUCLEOTIDE SEQUENCE [LARGE SCALE GENOMIC DNA]</scope>
    <source>
        <strain evidence="1 2">cv. Zhongwan 6</strain>
    </source>
</reference>
<proteinExistence type="predicted"/>
<dbReference type="Pfam" id="PF00560">
    <property type="entry name" value="LRR_1"/>
    <property type="match status" value="2"/>
</dbReference>
<protein>
    <submittedName>
        <fullName evidence="1">Uncharacterized protein</fullName>
    </submittedName>
</protein>
<evidence type="ECO:0000313" key="1">
    <source>
        <dbReference type="EMBL" id="KAI5417963.1"/>
    </source>
</evidence>
<accession>A0A9D4XCU1</accession>
<evidence type="ECO:0000313" key="2">
    <source>
        <dbReference type="Proteomes" id="UP001058974"/>
    </source>
</evidence>
<gene>
    <name evidence="1" type="ORF">KIW84_042553</name>
</gene>
<dbReference type="SUPFAM" id="SSF52058">
    <property type="entry name" value="L domain-like"/>
    <property type="match status" value="1"/>
</dbReference>
<dbReference type="Gramene" id="Psat04G0255300-T1">
    <property type="protein sequence ID" value="KAI5417963.1"/>
    <property type="gene ID" value="KIW84_042553"/>
</dbReference>
<dbReference type="PANTHER" id="PTHR48007">
    <property type="entry name" value="LEUCINE-RICH REPEAT RECEPTOR-LIKE PROTEIN KINASE PXC1"/>
    <property type="match status" value="1"/>
</dbReference>
<dbReference type="Gene3D" id="3.80.10.10">
    <property type="entry name" value="Ribonuclease Inhibitor"/>
    <property type="match status" value="1"/>
</dbReference>
<dbReference type="InterPro" id="IPR032675">
    <property type="entry name" value="LRR_dom_sf"/>
</dbReference>
<dbReference type="Proteomes" id="UP001058974">
    <property type="component" value="Chromosome 4"/>
</dbReference>
<dbReference type="EMBL" id="JAMSHJ010000004">
    <property type="protein sequence ID" value="KAI5417963.1"/>
    <property type="molecule type" value="Genomic_DNA"/>
</dbReference>
<name>A0A9D4XCU1_PEA</name>
<dbReference type="InterPro" id="IPR046959">
    <property type="entry name" value="PRK1-6/SRF4-like"/>
</dbReference>
<sequence length="124" mass="13866">MSYNNFSGEIPLTVHHLPHLLTLRLAENQFSGLIPELNPPDLQDFNVSGNRLSGEIPRTLSTFSESSFRQNLFLCGAPLEKCKAEPNKPGSEDEHVGMSFVDFNCKMFLLGCIDEHYEVAAQKP</sequence>
<dbReference type="AlphaFoldDB" id="A0A9D4XCU1"/>